<dbReference type="EMBL" id="JBHSQE010000009">
    <property type="protein sequence ID" value="MFC6147326.1"/>
    <property type="molecule type" value="Genomic_DNA"/>
</dbReference>
<dbReference type="SMART" id="SM00421">
    <property type="entry name" value="HTH_LUXR"/>
    <property type="match status" value="1"/>
</dbReference>
<protein>
    <submittedName>
        <fullName evidence="5">Response regulator</fullName>
    </submittedName>
</protein>
<dbReference type="Pfam" id="PF00196">
    <property type="entry name" value="GerE"/>
    <property type="match status" value="1"/>
</dbReference>
<gene>
    <name evidence="5" type="ORF">ACFPUZ_11000</name>
</gene>
<evidence type="ECO:0000313" key="5">
    <source>
        <dbReference type="EMBL" id="MFC6147326.1"/>
    </source>
</evidence>
<accession>A0ABW1QD52</accession>
<dbReference type="RefSeq" id="WP_377001945.1">
    <property type="nucleotide sequence ID" value="NZ_JBHSQE010000009.1"/>
</dbReference>
<dbReference type="Gene3D" id="3.40.50.2300">
    <property type="match status" value="1"/>
</dbReference>
<keyword evidence="6" id="KW-1185">Reference proteome</keyword>
<organism evidence="5 6">
    <name type="scientific">Corynebacterium nasicanis</name>
    <dbReference type="NCBI Taxonomy" id="1448267"/>
    <lineage>
        <taxon>Bacteria</taxon>
        <taxon>Bacillati</taxon>
        <taxon>Actinomycetota</taxon>
        <taxon>Actinomycetes</taxon>
        <taxon>Mycobacteriales</taxon>
        <taxon>Corynebacteriaceae</taxon>
        <taxon>Corynebacterium</taxon>
    </lineage>
</organism>
<dbReference type="Proteomes" id="UP001596244">
    <property type="component" value="Unassembled WGS sequence"/>
</dbReference>
<dbReference type="CDD" id="cd17535">
    <property type="entry name" value="REC_NarL-like"/>
    <property type="match status" value="1"/>
</dbReference>
<evidence type="ECO:0000256" key="2">
    <source>
        <dbReference type="ARBA" id="ARBA00023125"/>
    </source>
</evidence>
<dbReference type="PANTHER" id="PTHR43214">
    <property type="entry name" value="TWO-COMPONENT RESPONSE REGULATOR"/>
    <property type="match status" value="1"/>
</dbReference>
<evidence type="ECO:0000256" key="3">
    <source>
        <dbReference type="PROSITE-ProRule" id="PRU00169"/>
    </source>
</evidence>
<name>A0ABW1QD52_9CORY</name>
<dbReference type="Pfam" id="PF00072">
    <property type="entry name" value="Response_reg"/>
    <property type="match status" value="1"/>
</dbReference>
<evidence type="ECO:0000313" key="6">
    <source>
        <dbReference type="Proteomes" id="UP001596244"/>
    </source>
</evidence>
<sequence>MRSLLIVDDEEVIRQSLPAYFEKVDEIDVVGTAANGAEALRYLRAQRCDAVLSDIRMPDMNGVELLEALRDLPQPPVFIAMTGLDFDDVMMDLLARGAAGFVGKTESAADVVAAVTDALGGGTGLSPRRVSRLVEITLGKRQLLRRRRSIAIGVTEEEEAILDLLLEGSTNATIAEHLHYAESTIKRKVSVLLRKFGVVNRAELIAKSAFFR</sequence>
<reference evidence="6" key="1">
    <citation type="journal article" date="2019" name="Int. J. Syst. Evol. Microbiol.">
        <title>The Global Catalogue of Microorganisms (GCM) 10K type strain sequencing project: providing services to taxonomists for standard genome sequencing and annotation.</title>
        <authorList>
            <consortium name="The Broad Institute Genomics Platform"/>
            <consortium name="The Broad Institute Genome Sequencing Center for Infectious Disease"/>
            <person name="Wu L."/>
            <person name="Ma J."/>
        </authorList>
    </citation>
    <scope>NUCLEOTIDE SEQUENCE [LARGE SCALE GENOMIC DNA]</scope>
    <source>
        <strain evidence="6">CCUG 51943</strain>
    </source>
</reference>
<dbReference type="InterPro" id="IPR039420">
    <property type="entry name" value="WalR-like"/>
</dbReference>
<dbReference type="PRINTS" id="PR00038">
    <property type="entry name" value="HTHLUXR"/>
</dbReference>
<dbReference type="InterPro" id="IPR001789">
    <property type="entry name" value="Sig_transdc_resp-reg_receiver"/>
</dbReference>
<dbReference type="SUPFAM" id="SSF46894">
    <property type="entry name" value="C-terminal effector domain of the bipartite response regulators"/>
    <property type="match status" value="1"/>
</dbReference>
<dbReference type="PROSITE" id="PS50110">
    <property type="entry name" value="RESPONSE_REGULATORY"/>
    <property type="match status" value="1"/>
</dbReference>
<proteinExistence type="predicted"/>
<evidence type="ECO:0000259" key="4">
    <source>
        <dbReference type="PROSITE" id="PS50110"/>
    </source>
</evidence>
<dbReference type="InterPro" id="IPR000792">
    <property type="entry name" value="Tscrpt_reg_LuxR_C"/>
</dbReference>
<dbReference type="InterPro" id="IPR058245">
    <property type="entry name" value="NreC/VraR/RcsB-like_REC"/>
</dbReference>
<dbReference type="SUPFAM" id="SSF52172">
    <property type="entry name" value="CheY-like"/>
    <property type="match status" value="1"/>
</dbReference>
<keyword evidence="2" id="KW-0238">DNA-binding</keyword>
<dbReference type="CDD" id="cd06170">
    <property type="entry name" value="LuxR_C_like"/>
    <property type="match status" value="1"/>
</dbReference>
<dbReference type="InterPro" id="IPR011006">
    <property type="entry name" value="CheY-like_superfamily"/>
</dbReference>
<keyword evidence="1 3" id="KW-0597">Phosphoprotein</keyword>
<feature type="domain" description="Response regulatory" evidence="4">
    <location>
        <begin position="3"/>
        <end position="119"/>
    </location>
</feature>
<dbReference type="InterPro" id="IPR016032">
    <property type="entry name" value="Sig_transdc_resp-reg_C-effctor"/>
</dbReference>
<evidence type="ECO:0000256" key="1">
    <source>
        <dbReference type="ARBA" id="ARBA00022553"/>
    </source>
</evidence>
<feature type="modified residue" description="4-aspartylphosphate" evidence="3">
    <location>
        <position position="54"/>
    </location>
</feature>
<dbReference type="SMART" id="SM00448">
    <property type="entry name" value="REC"/>
    <property type="match status" value="1"/>
</dbReference>
<comment type="caution">
    <text evidence="5">The sequence shown here is derived from an EMBL/GenBank/DDBJ whole genome shotgun (WGS) entry which is preliminary data.</text>
</comment>